<evidence type="ECO:0000256" key="11">
    <source>
        <dbReference type="ARBA" id="ARBA00031155"/>
    </source>
</evidence>
<dbReference type="RefSeq" id="WP_108026470.1">
    <property type="nucleotide sequence ID" value="NZ_QBKR01000040.1"/>
</dbReference>
<evidence type="ECO:0000313" key="13">
    <source>
        <dbReference type="EMBL" id="PTX49622.1"/>
    </source>
</evidence>
<evidence type="ECO:0000256" key="4">
    <source>
        <dbReference type="ARBA" id="ARBA00013457"/>
    </source>
</evidence>
<dbReference type="InterPro" id="IPR013785">
    <property type="entry name" value="Aldolase_TIM"/>
</dbReference>
<evidence type="ECO:0000256" key="7">
    <source>
        <dbReference type="ARBA" id="ARBA00022643"/>
    </source>
</evidence>
<keyword evidence="5" id="KW-0216">Detoxification</keyword>
<evidence type="ECO:0000256" key="8">
    <source>
        <dbReference type="ARBA" id="ARBA00022741"/>
    </source>
</evidence>
<dbReference type="GO" id="GO:0000166">
    <property type="term" value="F:nucleotide binding"/>
    <property type="evidence" value="ECO:0007669"/>
    <property type="project" value="UniProtKB-KW"/>
</dbReference>
<comment type="caution">
    <text evidence="13">The sequence shown here is derived from an EMBL/GenBank/DDBJ whole genome shotgun (WGS) entry which is preliminary data.</text>
</comment>
<dbReference type="Pfam" id="PF03060">
    <property type="entry name" value="NMO"/>
    <property type="match status" value="1"/>
</dbReference>
<keyword evidence="7" id="KW-0288">FMN</keyword>
<dbReference type="OrthoDB" id="9778912at2"/>
<evidence type="ECO:0000256" key="12">
    <source>
        <dbReference type="ARBA" id="ARBA00049401"/>
    </source>
</evidence>
<dbReference type="PANTHER" id="PTHR42747:SF3">
    <property type="entry name" value="NITRONATE MONOOXYGENASE-RELATED"/>
    <property type="match status" value="1"/>
</dbReference>
<evidence type="ECO:0000256" key="9">
    <source>
        <dbReference type="ARBA" id="ARBA00023002"/>
    </source>
</evidence>
<keyword evidence="6" id="KW-0285">Flavoprotein</keyword>
<evidence type="ECO:0000256" key="10">
    <source>
        <dbReference type="ARBA" id="ARBA00023033"/>
    </source>
</evidence>
<keyword evidence="10 13" id="KW-0503">Monooxygenase</keyword>
<evidence type="ECO:0000256" key="2">
    <source>
        <dbReference type="ARBA" id="ARBA00003535"/>
    </source>
</evidence>
<comment type="catalytic activity">
    <reaction evidence="12">
        <text>3 propionate 3-nitronate + 3 O2 + H2O = 3 3-oxopropanoate + 2 nitrate + nitrite + H2O2 + 3 H(+)</text>
        <dbReference type="Rhea" id="RHEA:57332"/>
        <dbReference type="ChEBI" id="CHEBI:15377"/>
        <dbReference type="ChEBI" id="CHEBI:15378"/>
        <dbReference type="ChEBI" id="CHEBI:15379"/>
        <dbReference type="ChEBI" id="CHEBI:16240"/>
        <dbReference type="ChEBI" id="CHEBI:16301"/>
        <dbReference type="ChEBI" id="CHEBI:17632"/>
        <dbReference type="ChEBI" id="CHEBI:33190"/>
        <dbReference type="ChEBI" id="CHEBI:136067"/>
    </reaction>
</comment>
<name>A0A2T6B0S1_9BACL</name>
<dbReference type="FunFam" id="3.20.20.70:FF:000154">
    <property type="entry name" value="Probable nitronate monooxygenase"/>
    <property type="match status" value="1"/>
</dbReference>
<keyword evidence="8" id="KW-0547">Nucleotide-binding</keyword>
<dbReference type="InterPro" id="IPR004136">
    <property type="entry name" value="NMO"/>
</dbReference>
<organism evidence="13 14">
    <name type="scientific">Melghirimyces profundicolus</name>
    <dbReference type="NCBI Taxonomy" id="1242148"/>
    <lineage>
        <taxon>Bacteria</taxon>
        <taxon>Bacillati</taxon>
        <taxon>Bacillota</taxon>
        <taxon>Bacilli</taxon>
        <taxon>Bacillales</taxon>
        <taxon>Thermoactinomycetaceae</taxon>
        <taxon>Melghirimyces</taxon>
    </lineage>
</organism>
<dbReference type="CDD" id="cd04730">
    <property type="entry name" value="NPD_like"/>
    <property type="match status" value="1"/>
</dbReference>
<evidence type="ECO:0000313" key="14">
    <source>
        <dbReference type="Proteomes" id="UP000244240"/>
    </source>
</evidence>
<comment type="similarity">
    <text evidence="3">Belongs to the nitronate monooxygenase family. NMO class I subfamily.</text>
</comment>
<dbReference type="GO" id="GO:0009636">
    <property type="term" value="P:response to toxic substance"/>
    <property type="evidence" value="ECO:0007669"/>
    <property type="project" value="UniProtKB-KW"/>
</dbReference>
<comment type="function">
    <text evidence="2">Nitronate monooxygenase that uses molecular oxygen to catalyze the oxidative denitrification of alkyl nitronates. Acts on propionate 3-nitronate (P3N), the presumed physiological substrate. Probably functions in the detoxification of P3N, a metabolic poison produced by plants and fungi as a defense mechanism.</text>
</comment>
<dbReference type="EMBL" id="QBKR01000040">
    <property type="protein sequence ID" value="PTX49622.1"/>
    <property type="molecule type" value="Genomic_DNA"/>
</dbReference>
<keyword evidence="9" id="KW-0560">Oxidoreductase</keyword>
<proteinExistence type="inferred from homology"/>
<evidence type="ECO:0000256" key="3">
    <source>
        <dbReference type="ARBA" id="ARBA00009881"/>
    </source>
</evidence>
<dbReference type="SUPFAM" id="SSF51412">
    <property type="entry name" value="Inosine monophosphate dehydrogenase (IMPDH)"/>
    <property type="match status" value="1"/>
</dbReference>
<dbReference type="AlphaFoldDB" id="A0A2T6B0S1"/>
<accession>A0A2T6B0S1</accession>
<evidence type="ECO:0000256" key="6">
    <source>
        <dbReference type="ARBA" id="ARBA00022630"/>
    </source>
</evidence>
<evidence type="ECO:0000256" key="1">
    <source>
        <dbReference type="ARBA" id="ARBA00001917"/>
    </source>
</evidence>
<comment type="cofactor">
    <cofactor evidence="1">
        <name>FMN</name>
        <dbReference type="ChEBI" id="CHEBI:58210"/>
    </cofactor>
</comment>
<sequence length="362" mass="39387">MWKQNRVTKRLNIRYPVIQAGMAGGATPPELVAAVSEAGGLGTLGAGYLSPEGIRGAVREIRSRTSKPFAVNLLVTEAVKPSPKEVRRSQELLDPYREELGLKRQEPANFAESFEEQIQVLMEERVPVFSFTFDIPEERWLKRFREMGTTLIGTATTVREAQLLEKAGVDLVVAQGAEAGGHRGTFAGPSDRAMVGTLALVPQVADQVKVPVIAAGGVMDGRGLAAALALGAEGVQLGTAFLTCEESGAHPVHQEKILSGTEESTVVTRAFSGKPARGIRNRLIQDLSSRERTLPPYPVQNALTRDIRKAAALNRDPELMSLWAGQGLRLSRRGTAEDLIRKVVGEAEEVLRRLTRDTSRYF</sequence>
<evidence type="ECO:0000256" key="5">
    <source>
        <dbReference type="ARBA" id="ARBA00022575"/>
    </source>
</evidence>
<protein>
    <recommendedName>
        <fullName evidence="4">Probable nitronate monooxygenase</fullName>
    </recommendedName>
    <alternativeName>
        <fullName evidence="11">Propionate 3-nitronate monooxygenase</fullName>
    </alternativeName>
</protein>
<dbReference type="Proteomes" id="UP000244240">
    <property type="component" value="Unassembled WGS sequence"/>
</dbReference>
<dbReference type="GO" id="GO:0018580">
    <property type="term" value="F:nitronate monooxygenase activity"/>
    <property type="evidence" value="ECO:0007669"/>
    <property type="project" value="InterPro"/>
</dbReference>
<reference evidence="13 14" key="1">
    <citation type="submission" date="2018-04" db="EMBL/GenBank/DDBJ databases">
        <title>Genomic Encyclopedia of Archaeal and Bacterial Type Strains, Phase II (KMG-II): from individual species to whole genera.</title>
        <authorList>
            <person name="Goeker M."/>
        </authorList>
    </citation>
    <scope>NUCLEOTIDE SEQUENCE [LARGE SCALE GENOMIC DNA]</scope>
    <source>
        <strain evidence="13 14">DSM 45787</strain>
    </source>
</reference>
<gene>
    <name evidence="13" type="ORF">C8P63_14017</name>
</gene>
<dbReference type="Gene3D" id="3.20.20.70">
    <property type="entry name" value="Aldolase class I"/>
    <property type="match status" value="1"/>
</dbReference>
<keyword evidence="14" id="KW-1185">Reference proteome</keyword>
<dbReference type="PANTHER" id="PTHR42747">
    <property type="entry name" value="NITRONATE MONOOXYGENASE-RELATED"/>
    <property type="match status" value="1"/>
</dbReference>